<comment type="catalytic activity">
    <reaction evidence="13">
        <text>5-amino-6-(5-phospho-D-ribitylamino)uracil + NADP(+) = 5-amino-6-(5-phospho-D-ribosylamino)uracil + NADPH + H(+)</text>
        <dbReference type="Rhea" id="RHEA:17845"/>
        <dbReference type="ChEBI" id="CHEBI:15378"/>
        <dbReference type="ChEBI" id="CHEBI:57783"/>
        <dbReference type="ChEBI" id="CHEBI:58349"/>
        <dbReference type="ChEBI" id="CHEBI:58421"/>
        <dbReference type="ChEBI" id="CHEBI:58453"/>
        <dbReference type="EC" id="1.1.1.193"/>
    </reaction>
</comment>
<keyword evidence="7 13" id="KW-0479">Metal-binding</keyword>
<dbReference type="InterPro" id="IPR024072">
    <property type="entry name" value="DHFR-like_dom_sf"/>
</dbReference>
<dbReference type="PROSITE" id="PS00903">
    <property type="entry name" value="CYT_DCMP_DEAMINASES_1"/>
    <property type="match status" value="1"/>
</dbReference>
<evidence type="ECO:0000256" key="16">
    <source>
        <dbReference type="PIRSR" id="PIRSR006769-3"/>
    </source>
</evidence>
<reference evidence="18 19" key="1">
    <citation type="submission" date="2015-04" db="EMBL/GenBank/DDBJ databases">
        <title>Draft Genome Sequence of the Novel Agar-Digesting Marine Bacterium Q1.</title>
        <authorList>
            <person name="Li Y."/>
            <person name="Li D."/>
            <person name="Chen G."/>
            <person name="Du Z."/>
        </authorList>
    </citation>
    <scope>NUCLEOTIDE SEQUENCE [LARGE SCALE GENOMIC DNA]</scope>
    <source>
        <strain evidence="18 19">Q1</strain>
    </source>
</reference>
<comment type="caution">
    <text evidence="18">The sequence shown here is derived from an EMBL/GenBank/DDBJ whole genome shotgun (WGS) entry which is preliminary data.</text>
</comment>
<evidence type="ECO:0000256" key="13">
    <source>
        <dbReference type="PIRNR" id="PIRNR006769"/>
    </source>
</evidence>
<comment type="cofactor">
    <cofactor evidence="13 16">
        <name>Zn(2+)</name>
        <dbReference type="ChEBI" id="CHEBI:29105"/>
    </cofactor>
    <text evidence="13 16">Binds 1 zinc ion.</text>
</comment>
<evidence type="ECO:0000256" key="1">
    <source>
        <dbReference type="ARBA" id="ARBA00002151"/>
    </source>
</evidence>
<feature type="binding site" evidence="15">
    <location>
        <position position="212"/>
    </location>
    <ligand>
        <name>substrate</name>
    </ligand>
</feature>
<organism evidence="18 19">
    <name type="scientific">Catenovulum maritimum</name>
    <dbReference type="NCBI Taxonomy" id="1513271"/>
    <lineage>
        <taxon>Bacteria</taxon>
        <taxon>Pseudomonadati</taxon>
        <taxon>Pseudomonadota</taxon>
        <taxon>Gammaproteobacteria</taxon>
        <taxon>Alteromonadales</taxon>
        <taxon>Alteromonadaceae</taxon>
        <taxon>Catenovulum</taxon>
    </lineage>
</organism>
<evidence type="ECO:0000259" key="17">
    <source>
        <dbReference type="PROSITE" id="PS51747"/>
    </source>
</evidence>
<evidence type="ECO:0000256" key="5">
    <source>
        <dbReference type="ARBA" id="ARBA00007417"/>
    </source>
</evidence>
<comment type="function">
    <text evidence="1 13">Converts 2,5-diamino-6-(ribosylamino)-4(3h)-pyrimidinone 5'-phosphate into 5-amino-6-(ribosylamino)-2,4(1h,3h)-pyrimidinedione 5'-phosphate.</text>
</comment>
<dbReference type="SUPFAM" id="SSF53927">
    <property type="entry name" value="Cytidine deaminase-like"/>
    <property type="match status" value="1"/>
</dbReference>
<dbReference type="PIRSF" id="PIRSF006769">
    <property type="entry name" value="RibD"/>
    <property type="match status" value="1"/>
</dbReference>
<dbReference type="InterPro" id="IPR016192">
    <property type="entry name" value="APOBEC/CMP_deaminase_Zn-bd"/>
</dbReference>
<evidence type="ECO:0000256" key="7">
    <source>
        <dbReference type="ARBA" id="ARBA00022723"/>
    </source>
</evidence>
<feature type="binding site" evidence="15">
    <location>
        <position position="305"/>
    </location>
    <ligand>
        <name>substrate</name>
    </ligand>
</feature>
<proteinExistence type="inferred from homology"/>
<dbReference type="GO" id="GO:0009231">
    <property type="term" value="P:riboflavin biosynthetic process"/>
    <property type="evidence" value="ECO:0007669"/>
    <property type="project" value="UniProtKB-UniPathway"/>
</dbReference>
<keyword evidence="19" id="KW-1185">Reference proteome</keyword>
<dbReference type="NCBIfam" id="TIGR00227">
    <property type="entry name" value="ribD_Cterm"/>
    <property type="match status" value="1"/>
</dbReference>
<feature type="active site" description="Proton donor" evidence="14">
    <location>
        <position position="57"/>
    </location>
</feature>
<dbReference type="InterPro" id="IPR004794">
    <property type="entry name" value="Eubact_RibD"/>
</dbReference>
<dbReference type="PATRIC" id="fig|1513271.3.peg.2176"/>
<dbReference type="CDD" id="cd01284">
    <property type="entry name" value="Riboflavin_deaminase-reductase"/>
    <property type="match status" value="1"/>
</dbReference>
<evidence type="ECO:0000256" key="11">
    <source>
        <dbReference type="ARBA" id="ARBA00023002"/>
    </source>
</evidence>
<keyword evidence="10 13" id="KW-0521">NADP</keyword>
<feature type="binding site" evidence="15">
    <location>
        <position position="175"/>
    </location>
    <ligand>
        <name>NADP(+)</name>
        <dbReference type="ChEBI" id="CHEBI:58349"/>
    </ligand>
</feature>
<protein>
    <recommendedName>
        <fullName evidence="13">Riboflavin biosynthesis protein RibD</fullName>
    </recommendedName>
    <domain>
        <recommendedName>
            <fullName evidence="13">Diaminohydroxyphosphoribosylaminopyrimidine deaminase</fullName>
            <shortName evidence="13">DRAP deaminase</shortName>
            <ecNumber evidence="13">3.5.4.26</ecNumber>
        </recommendedName>
        <alternativeName>
            <fullName evidence="13">Riboflavin-specific deaminase</fullName>
        </alternativeName>
    </domain>
    <domain>
        <recommendedName>
            <fullName evidence="13">5-amino-6-(5-phosphoribosylamino)uracil reductase</fullName>
            <ecNumber evidence="13">1.1.1.193</ecNumber>
        </recommendedName>
        <alternativeName>
            <fullName evidence="13">HTP reductase</fullName>
        </alternativeName>
    </domain>
</protein>
<keyword evidence="8 13" id="KW-0378">Hydrolase</keyword>
<dbReference type="RefSeq" id="WP_048692352.1">
    <property type="nucleotide sequence ID" value="NZ_KQ130490.1"/>
</dbReference>
<dbReference type="OrthoDB" id="9800865at2"/>
<feature type="binding site" evidence="15">
    <location>
        <position position="173"/>
    </location>
    <ligand>
        <name>substrate</name>
    </ligand>
</feature>
<evidence type="ECO:0000313" key="19">
    <source>
        <dbReference type="Proteomes" id="UP000037600"/>
    </source>
</evidence>
<keyword evidence="9 13" id="KW-0862">Zinc</keyword>
<feature type="binding site" evidence="15">
    <location>
        <position position="205"/>
    </location>
    <ligand>
        <name>NADP(+)</name>
        <dbReference type="ChEBI" id="CHEBI:58349"/>
    </ligand>
</feature>
<feature type="binding site" evidence="15">
    <location>
        <position position="159"/>
    </location>
    <ligand>
        <name>NADP(+)</name>
        <dbReference type="ChEBI" id="CHEBI:58349"/>
    </ligand>
</feature>
<feature type="binding site" evidence="15">
    <location>
        <begin position="307"/>
        <end position="313"/>
    </location>
    <ligand>
        <name>NADP(+)</name>
        <dbReference type="ChEBI" id="CHEBI:58349"/>
    </ligand>
</feature>
<dbReference type="FunFam" id="3.40.140.10:FF:000025">
    <property type="entry name" value="Riboflavin biosynthesis protein RibD"/>
    <property type="match status" value="1"/>
</dbReference>
<evidence type="ECO:0000256" key="3">
    <source>
        <dbReference type="ARBA" id="ARBA00004910"/>
    </source>
</evidence>
<comment type="pathway">
    <text evidence="3 13">Cofactor biosynthesis; riboflavin biosynthesis; 5-amino-6-(D-ribitylamino)uracil from GTP: step 3/4.</text>
</comment>
<dbReference type="EMBL" id="LAZL01000015">
    <property type="protein sequence ID" value="KMT65191.1"/>
    <property type="molecule type" value="Genomic_DNA"/>
</dbReference>
<dbReference type="NCBIfam" id="TIGR00326">
    <property type="entry name" value="eubact_ribD"/>
    <property type="match status" value="1"/>
</dbReference>
<dbReference type="InterPro" id="IPR011549">
    <property type="entry name" value="RibD_C"/>
</dbReference>
<name>A0A0J8JKX8_9ALTE</name>
<evidence type="ECO:0000256" key="10">
    <source>
        <dbReference type="ARBA" id="ARBA00022857"/>
    </source>
</evidence>
<feature type="domain" description="CMP/dCMP-type deaminase" evidence="17">
    <location>
        <begin position="6"/>
        <end position="128"/>
    </location>
</feature>
<evidence type="ECO:0000256" key="6">
    <source>
        <dbReference type="ARBA" id="ARBA00022619"/>
    </source>
</evidence>
<comment type="similarity">
    <text evidence="5 13">In the C-terminal section; belongs to the HTP reductase family.</text>
</comment>
<feature type="binding site" evidence="16">
    <location>
        <position position="89"/>
    </location>
    <ligand>
        <name>Zn(2+)</name>
        <dbReference type="ChEBI" id="CHEBI:29105"/>
        <note>catalytic</note>
    </ligand>
</feature>
<dbReference type="PANTHER" id="PTHR38011:SF7">
    <property type="entry name" value="2,5-DIAMINO-6-RIBOSYLAMINO-4(3H)-PYRIMIDINONE 5'-PHOSPHATE REDUCTASE"/>
    <property type="match status" value="1"/>
</dbReference>
<dbReference type="EC" id="3.5.4.26" evidence="13"/>
<feature type="binding site" evidence="15">
    <location>
        <position position="201"/>
    </location>
    <ligand>
        <name>NADP(+)</name>
        <dbReference type="ChEBI" id="CHEBI:58349"/>
    </ligand>
</feature>
<dbReference type="Proteomes" id="UP000037600">
    <property type="component" value="Unassembled WGS sequence"/>
</dbReference>
<comment type="catalytic activity">
    <reaction evidence="13">
        <text>2,5-diamino-6-hydroxy-4-(5-phosphoribosylamino)-pyrimidine + H2O + H(+) = 5-amino-6-(5-phospho-D-ribosylamino)uracil + NH4(+)</text>
        <dbReference type="Rhea" id="RHEA:21868"/>
        <dbReference type="ChEBI" id="CHEBI:15377"/>
        <dbReference type="ChEBI" id="CHEBI:15378"/>
        <dbReference type="ChEBI" id="CHEBI:28938"/>
        <dbReference type="ChEBI" id="CHEBI:58453"/>
        <dbReference type="ChEBI" id="CHEBI:58614"/>
        <dbReference type="EC" id="3.5.4.26"/>
    </reaction>
</comment>
<dbReference type="Gene3D" id="3.40.430.10">
    <property type="entry name" value="Dihydrofolate Reductase, subunit A"/>
    <property type="match status" value="1"/>
</dbReference>
<comment type="pathway">
    <text evidence="2 13">Cofactor biosynthesis; riboflavin biosynthesis; 5-amino-6-(D-ribitylamino)uracil from GTP: step 2/4.</text>
</comment>
<dbReference type="PROSITE" id="PS51747">
    <property type="entry name" value="CYT_DCMP_DEAMINASES_2"/>
    <property type="match status" value="1"/>
</dbReference>
<dbReference type="AlphaFoldDB" id="A0A0J8JKX8"/>
<dbReference type="Pfam" id="PF01872">
    <property type="entry name" value="RibD_C"/>
    <property type="match status" value="1"/>
</dbReference>
<gene>
    <name evidence="18" type="primary">ribD</name>
    <name evidence="18" type="ORF">XM47_10685</name>
</gene>
<feature type="binding site" evidence="16">
    <location>
        <position position="80"/>
    </location>
    <ligand>
        <name>Zn(2+)</name>
        <dbReference type="ChEBI" id="CHEBI:29105"/>
        <note>catalytic</note>
    </ligand>
</feature>
<evidence type="ECO:0000256" key="9">
    <source>
        <dbReference type="ARBA" id="ARBA00022833"/>
    </source>
</evidence>
<keyword evidence="12" id="KW-0511">Multifunctional enzyme</keyword>
<dbReference type="InterPro" id="IPR002125">
    <property type="entry name" value="CMP_dCMP_dom"/>
</dbReference>
<evidence type="ECO:0000256" key="14">
    <source>
        <dbReference type="PIRSR" id="PIRSR006769-1"/>
    </source>
</evidence>
<dbReference type="Pfam" id="PF00383">
    <property type="entry name" value="dCMP_cyt_deam_1"/>
    <property type="match status" value="1"/>
</dbReference>
<dbReference type="PANTHER" id="PTHR38011">
    <property type="entry name" value="DIHYDROFOLATE REDUCTASE FAMILY PROTEIN (AFU_ORTHOLOGUE AFUA_8G06820)"/>
    <property type="match status" value="1"/>
</dbReference>
<dbReference type="SUPFAM" id="SSF53597">
    <property type="entry name" value="Dihydrofolate reductase-like"/>
    <property type="match status" value="1"/>
</dbReference>
<dbReference type="STRING" id="1513271.XM47_10685"/>
<dbReference type="InterPro" id="IPR016193">
    <property type="entry name" value="Cytidine_deaminase-like"/>
</dbReference>
<accession>A0A0J8JKX8</accession>
<comment type="similarity">
    <text evidence="4 13">In the N-terminal section; belongs to the cytidine and deoxycytidylate deaminase family.</text>
</comment>
<dbReference type="GO" id="GO:0008270">
    <property type="term" value="F:zinc ion binding"/>
    <property type="evidence" value="ECO:0007669"/>
    <property type="project" value="InterPro"/>
</dbReference>
<dbReference type="InterPro" id="IPR002734">
    <property type="entry name" value="RibDG_C"/>
</dbReference>
<keyword evidence="11 13" id="KW-0560">Oxidoreductase</keyword>
<keyword evidence="6 13" id="KW-0686">Riboflavin biosynthesis</keyword>
<evidence type="ECO:0000256" key="12">
    <source>
        <dbReference type="ARBA" id="ARBA00023268"/>
    </source>
</evidence>
<dbReference type="Gene3D" id="3.40.140.10">
    <property type="entry name" value="Cytidine Deaminase, domain 2"/>
    <property type="match status" value="1"/>
</dbReference>
<evidence type="ECO:0000256" key="8">
    <source>
        <dbReference type="ARBA" id="ARBA00022801"/>
    </source>
</evidence>
<sequence>MTVLNQDDFFYMTLAIREAEKGRYTTSPNPNVGCVIVKDNQVIGKGFHIQAGGPHAEVHALVAAGENAQGATAYVTLEPCSHTGKTPPCAEALIKAQVAKVVVGMTDPNPQVSGRGIEKLRNAGIQVHQDCLTQECEKLNAGFIKRMVNKLPYVQLKLGSSLDGRTAMSSGESQWITSAKARQDVQDYRAQACAVITGVGTVMADNPSLNVRQAEFKPNHYPCEKLRQPVKVVIDNQHQITPEYKLINQAETVYLVSNKHRNDAENINWPVNVKFLTLSQAGEHVCLTELLTQLALLEINQVWVEAGAKLAGAFIAQGLVDELIIYQAPKLLGENTKGLIEVTDLTKLNQAIEWRYQEVRQVGDDLKLVLFPKLSS</sequence>
<evidence type="ECO:0000256" key="4">
    <source>
        <dbReference type="ARBA" id="ARBA00005259"/>
    </source>
</evidence>
<evidence type="ECO:0000313" key="18">
    <source>
        <dbReference type="EMBL" id="KMT65191.1"/>
    </source>
</evidence>
<feature type="binding site" evidence="16">
    <location>
        <position position="55"/>
    </location>
    <ligand>
        <name>Zn(2+)</name>
        <dbReference type="ChEBI" id="CHEBI:29105"/>
        <note>catalytic</note>
    </ligand>
</feature>
<evidence type="ECO:0000256" key="2">
    <source>
        <dbReference type="ARBA" id="ARBA00004882"/>
    </source>
</evidence>
<feature type="binding site" evidence="15">
    <location>
        <position position="189"/>
    </location>
    <ligand>
        <name>substrate</name>
    </ligand>
</feature>
<dbReference type="GO" id="GO:0008703">
    <property type="term" value="F:5-amino-6-(5-phosphoribosylamino)uracil reductase activity"/>
    <property type="evidence" value="ECO:0007669"/>
    <property type="project" value="UniProtKB-EC"/>
</dbReference>
<feature type="binding site" evidence="15">
    <location>
        <position position="209"/>
    </location>
    <ligand>
        <name>substrate</name>
    </ligand>
</feature>
<dbReference type="EC" id="1.1.1.193" evidence="13"/>
<dbReference type="GO" id="GO:0008835">
    <property type="term" value="F:diaminohydroxyphosphoribosylaminopyrimidine deaminase activity"/>
    <property type="evidence" value="ECO:0007669"/>
    <property type="project" value="UniProtKB-EC"/>
</dbReference>
<dbReference type="InterPro" id="IPR050765">
    <property type="entry name" value="Riboflavin_Biosynth_HTPR"/>
</dbReference>
<dbReference type="GO" id="GO:0050661">
    <property type="term" value="F:NADP binding"/>
    <property type="evidence" value="ECO:0007669"/>
    <property type="project" value="InterPro"/>
</dbReference>
<evidence type="ECO:0000256" key="15">
    <source>
        <dbReference type="PIRSR" id="PIRSR006769-2"/>
    </source>
</evidence>
<dbReference type="UniPathway" id="UPA00275">
    <property type="reaction ID" value="UER00401"/>
</dbReference>